<evidence type="ECO:0000256" key="3">
    <source>
        <dbReference type="ARBA" id="ARBA00023052"/>
    </source>
</evidence>
<evidence type="ECO:0000313" key="6">
    <source>
        <dbReference type="Proteomes" id="UP000177941"/>
    </source>
</evidence>
<accession>A0A1G1XAE3</accession>
<keyword evidence="2" id="KW-0560">Oxidoreductase</keyword>
<evidence type="ECO:0000259" key="4">
    <source>
        <dbReference type="SMART" id="SM00861"/>
    </source>
</evidence>
<comment type="caution">
    <text evidence="5">The sequence shown here is derived from an EMBL/GenBank/DDBJ whole genome shotgun (WGS) entry which is preliminary data.</text>
</comment>
<dbReference type="GO" id="GO:0016491">
    <property type="term" value="F:oxidoreductase activity"/>
    <property type="evidence" value="ECO:0007669"/>
    <property type="project" value="UniProtKB-KW"/>
</dbReference>
<sequence length="359" mass="38825">MPSKRVITGAAAIQEAIDQSMAKDPNVFVVGEGVPDPKGVFGTTVGLREKYGKNRVWDMPLSENAMTGAAIGAAISGMKPILVHQRLDFALLSLDQIINNAAKWFYMFGGQQSVPLVIRMVIGHGWGQGAQHSQNLQALFAHIPGLKVVMPSQPADAKGLLFASIQDPNPVIFLEHRWIHSAVGDVPKKFYTTPIGKANITHKGSDITIVSSSYMALESLRAAQLLAKLGISAEVIDLRTISPLDETSIFRSVRKTGRLLVVDSAWTNGGIAGEIITRVVTKDMSILKAMPARIGLPNMPTPSSPGLTKYYYPNLETIMKSVCDVLRKDASSIKKIIAEDPSLQSVPHDVPNSSYMGPF</sequence>
<name>A0A1G1XAE3_9BACT</name>
<evidence type="ECO:0000313" key="5">
    <source>
        <dbReference type="EMBL" id="OGY36922.1"/>
    </source>
</evidence>
<evidence type="ECO:0000256" key="2">
    <source>
        <dbReference type="ARBA" id="ARBA00023002"/>
    </source>
</evidence>
<dbReference type="EMBL" id="MHHS01000026">
    <property type="protein sequence ID" value="OGY36922.1"/>
    <property type="molecule type" value="Genomic_DNA"/>
</dbReference>
<comment type="cofactor">
    <cofactor evidence="1">
        <name>thiamine diphosphate</name>
        <dbReference type="ChEBI" id="CHEBI:58937"/>
    </cofactor>
</comment>
<dbReference type="AlphaFoldDB" id="A0A1G1XAE3"/>
<dbReference type="PANTHER" id="PTHR43257:SF2">
    <property type="entry name" value="PYRUVATE DEHYDROGENASE E1 COMPONENT SUBUNIT BETA"/>
    <property type="match status" value="1"/>
</dbReference>
<dbReference type="FunFam" id="3.40.50.970:FF:000001">
    <property type="entry name" value="Pyruvate dehydrogenase E1 beta subunit"/>
    <property type="match status" value="1"/>
</dbReference>
<reference evidence="5 6" key="1">
    <citation type="journal article" date="2016" name="Nat. Commun.">
        <title>Thousands of microbial genomes shed light on interconnected biogeochemical processes in an aquifer system.</title>
        <authorList>
            <person name="Anantharaman K."/>
            <person name="Brown C.T."/>
            <person name="Hug L.A."/>
            <person name="Sharon I."/>
            <person name="Castelle C.J."/>
            <person name="Probst A.J."/>
            <person name="Thomas B.C."/>
            <person name="Singh A."/>
            <person name="Wilkins M.J."/>
            <person name="Karaoz U."/>
            <person name="Brodie E.L."/>
            <person name="Williams K.H."/>
            <person name="Hubbard S.S."/>
            <person name="Banfield J.F."/>
        </authorList>
    </citation>
    <scope>NUCLEOTIDE SEQUENCE [LARGE SCALE GENOMIC DNA]</scope>
</reference>
<dbReference type="SMART" id="SM00861">
    <property type="entry name" value="Transket_pyr"/>
    <property type="match status" value="1"/>
</dbReference>
<dbReference type="Gene3D" id="3.40.50.970">
    <property type="match status" value="1"/>
</dbReference>
<dbReference type="Pfam" id="PF02780">
    <property type="entry name" value="Transketolase_C"/>
    <property type="match status" value="1"/>
</dbReference>
<dbReference type="SUPFAM" id="SSF52922">
    <property type="entry name" value="TK C-terminal domain-like"/>
    <property type="match status" value="1"/>
</dbReference>
<gene>
    <name evidence="5" type="ORF">A3E36_00520</name>
</gene>
<dbReference type="InterPro" id="IPR009014">
    <property type="entry name" value="Transketo_C/PFOR_II"/>
</dbReference>
<dbReference type="PANTHER" id="PTHR43257">
    <property type="entry name" value="PYRUVATE DEHYDROGENASE E1 COMPONENT BETA SUBUNIT"/>
    <property type="match status" value="1"/>
</dbReference>
<proteinExistence type="predicted"/>
<evidence type="ECO:0000256" key="1">
    <source>
        <dbReference type="ARBA" id="ARBA00001964"/>
    </source>
</evidence>
<dbReference type="InterPro" id="IPR033248">
    <property type="entry name" value="Transketolase_C"/>
</dbReference>
<protein>
    <submittedName>
        <fullName evidence="5">Acetoin dehydrogenase</fullName>
    </submittedName>
</protein>
<dbReference type="SUPFAM" id="SSF52518">
    <property type="entry name" value="Thiamin diphosphate-binding fold (THDP-binding)"/>
    <property type="match status" value="1"/>
</dbReference>
<dbReference type="InterPro" id="IPR029061">
    <property type="entry name" value="THDP-binding"/>
</dbReference>
<dbReference type="Gene3D" id="3.40.50.920">
    <property type="match status" value="1"/>
</dbReference>
<dbReference type="Pfam" id="PF02779">
    <property type="entry name" value="Transket_pyr"/>
    <property type="match status" value="1"/>
</dbReference>
<feature type="domain" description="Transketolase-like pyrimidine-binding" evidence="4">
    <location>
        <begin position="7"/>
        <end position="181"/>
    </location>
</feature>
<keyword evidence="3" id="KW-0786">Thiamine pyrophosphate</keyword>
<organism evidence="5 6">
    <name type="scientific">Candidatus Andersenbacteria bacterium RIFCSPHIGHO2_12_FULL_45_11b</name>
    <dbReference type="NCBI Taxonomy" id="1797282"/>
    <lineage>
        <taxon>Bacteria</taxon>
        <taxon>Candidatus Anderseniibacteriota</taxon>
    </lineage>
</organism>
<dbReference type="InterPro" id="IPR005475">
    <property type="entry name" value="Transketolase-like_Pyr-bd"/>
</dbReference>
<dbReference type="Proteomes" id="UP000177941">
    <property type="component" value="Unassembled WGS sequence"/>
</dbReference>
<dbReference type="CDD" id="cd07036">
    <property type="entry name" value="TPP_PYR_E1-PDHc-beta_like"/>
    <property type="match status" value="1"/>
</dbReference>